<dbReference type="EMBL" id="BGZK01000116">
    <property type="protein sequence ID" value="GBP20193.1"/>
    <property type="molecule type" value="Genomic_DNA"/>
</dbReference>
<evidence type="ECO:0000313" key="1">
    <source>
        <dbReference type="EMBL" id="GBP20193.1"/>
    </source>
</evidence>
<evidence type="ECO:0000313" key="2">
    <source>
        <dbReference type="Proteomes" id="UP000299102"/>
    </source>
</evidence>
<proteinExistence type="predicted"/>
<accession>A0A4C1U1F8</accession>
<name>A0A4C1U1F8_EUMVA</name>
<dbReference type="AlphaFoldDB" id="A0A4C1U1F8"/>
<dbReference type="Proteomes" id="UP000299102">
    <property type="component" value="Unassembled WGS sequence"/>
</dbReference>
<organism evidence="1 2">
    <name type="scientific">Eumeta variegata</name>
    <name type="common">Bagworm moth</name>
    <name type="synonym">Eumeta japonica</name>
    <dbReference type="NCBI Taxonomy" id="151549"/>
    <lineage>
        <taxon>Eukaryota</taxon>
        <taxon>Metazoa</taxon>
        <taxon>Ecdysozoa</taxon>
        <taxon>Arthropoda</taxon>
        <taxon>Hexapoda</taxon>
        <taxon>Insecta</taxon>
        <taxon>Pterygota</taxon>
        <taxon>Neoptera</taxon>
        <taxon>Endopterygota</taxon>
        <taxon>Lepidoptera</taxon>
        <taxon>Glossata</taxon>
        <taxon>Ditrysia</taxon>
        <taxon>Tineoidea</taxon>
        <taxon>Psychidae</taxon>
        <taxon>Oiketicinae</taxon>
        <taxon>Eumeta</taxon>
    </lineage>
</organism>
<reference evidence="1 2" key="1">
    <citation type="journal article" date="2019" name="Commun. Biol.">
        <title>The bagworm genome reveals a unique fibroin gene that provides high tensile strength.</title>
        <authorList>
            <person name="Kono N."/>
            <person name="Nakamura H."/>
            <person name="Ohtoshi R."/>
            <person name="Tomita M."/>
            <person name="Numata K."/>
            <person name="Arakawa K."/>
        </authorList>
    </citation>
    <scope>NUCLEOTIDE SEQUENCE [LARGE SCALE GENOMIC DNA]</scope>
</reference>
<protein>
    <submittedName>
        <fullName evidence="1">Uncharacterized protein</fullName>
    </submittedName>
</protein>
<sequence length="95" mass="10539">MHILVNWGRSVVLAAGGCSTPTHPGNRHGWRSSGITGTPLRFIIVPHLKRWSHATPVDVDTRSAFFTNSLDLCDWIQSDIVTSACAKRIRCQMPK</sequence>
<comment type="caution">
    <text evidence="1">The sequence shown here is derived from an EMBL/GenBank/DDBJ whole genome shotgun (WGS) entry which is preliminary data.</text>
</comment>
<gene>
    <name evidence="1" type="ORF">EVAR_82066_1</name>
</gene>
<keyword evidence="2" id="KW-1185">Reference proteome</keyword>